<dbReference type="PANTHER" id="PTHR43198:SF2">
    <property type="entry name" value="SI:CH1073-67J19.1-RELATED"/>
    <property type="match status" value="1"/>
</dbReference>
<dbReference type="PATRIC" id="fig|701521.8.peg.1457"/>
<dbReference type="PANTHER" id="PTHR43198">
    <property type="entry name" value="BIFUNCTIONAL TH2 PROTEIN"/>
    <property type="match status" value="1"/>
</dbReference>
<dbReference type="Gene3D" id="1.20.910.10">
    <property type="entry name" value="Heme oxygenase-like"/>
    <property type="match status" value="1"/>
</dbReference>
<dbReference type="SUPFAM" id="SSF48613">
    <property type="entry name" value="Heme oxygenase-like"/>
    <property type="match status" value="1"/>
</dbReference>
<dbReference type="RefSeq" id="WP_014215967.1">
    <property type="nucleotide sequence ID" value="NC_016605.1"/>
</dbReference>
<keyword evidence="12" id="KW-1185">Reference proteome</keyword>
<dbReference type="GO" id="GO:0009228">
    <property type="term" value="P:thiamine biosynthetic process"/>
    <property type="evidence" value="ECO:0007669"/>
    <property type="project" value="UniProtKB-KW"/>
</dbReference>
<dbReference type="Proteomes" id="UP000005444">
    <property type="component" value="Chromosome"/>
</dbReference>
<dbReference type="HOGENOM" id="CLU_077537_3_0_9"/>
<sequence length="222" mass="26014">MFSERLKNNATGILNRIENHPFVTGIAAGKVPNKALVFYVEQDFNYLTAFAKVYAGAIQKCASRDDMRFFYQQLGFTLDDEVLAHQIFCDVAGEKYEEHQRADQAPMTYLYNEHMYNAMRTGDLIDVLAALAPCPWTYNEIGKKMISENANSTLNPFKNWIEFYGEDDSVEQMFTMIDREAGKYSDEELDQVEQRFLKSCELEWEFWEQAFYQKDWHFKNSN</sequence>
<comment type="catalytic activity">
    <reaction evidence="1 9">
        <text>4-amino-5-aminomethyl-2-methylpyrimidine + H2O = 4-amino-5-hydroxymethyl-2-methylpyrimidine + NH4(+)</text>
        <dbReference type="Rhea" id="RHEA:31799"/>
        <dbReference type="ChEBI" id="CHEBI:15377"/>
        <dbReference type="ChEBI" id="CHEBI:16892"/>
        <dbReference type="ChEBI" id="CHEBI:28938"/>
        <dbReference type="ChEBI" id="CHEBI:63416"/>
        <dbReference type="EC" id="3.5.99.2"/>
    </reaction>
</comment>
<reference evidence="11 12" key="1">
    <citation type="journal article" date="2012" name="J. Bacteriol.">
        <title>Complete Genome Sequence of the Beer Spoilage Organism Pediococcus claussenii ATCC BAA-344T.</title>
        <authorList>
            <person name="Pittet V."/>
            <person name="Abegunde T."/>
            <person name="Marfleet T."/>
            <person name="Haakensen M."/>
            <person name="Morrow K."/>
            <person name="Jayaprakash T."/>
            <person name="Schroeder K."/>
            <person name="Trost B."/>
            <person name="Byrns S."/>
            <person name="Bergsveinson J."/>
            <person name="Kusalik A."/>
            <person name="Ziola B."/>
        </authorList>
    </citation>
    <scope>NUCLEOTIDE SEQUENCE [LARGE SCALE GENOMIC DNA]</scope>
    <source>
        <strain evidence="11 12">ATCC BAA-344</strain>
    </source>
</reference>
<dbReference type="AlphaFoldDB" id="G8PAI4"/>
<dbReference type="GO" id="GO:0009229">
    <property type="term" value="P:thiamine diphosphate biosynthetic process"/>
    <property type="evidence" value="ECO:0007669"/>
    <property type="project" value="UniProtKB-UniPathway"/>
</dbReference>
<dbReference type="InterPro" id="IPR004305">
    <property type="entry name" value="Thiaminase-2/PQQC"/>
</dbReference>
<evidence type="ECO:0000313" key="11">
    <source>
        <dbReference type="EMBL" id="AEV95773.1"/>
    </source>
</evidence>
<evidence type="ECO:0000256" key="5">
    <source>
        <dbReference type="ARBA" id="ARBA00012684"/>
    </source>
</evidence>
<keyword evidence="7 9" id="KW-0784">Thiamine biosynthesis</keyword>
<comment type="subunit">
    <text evidence="4">Homotetramer.</text>
</comment>
<dbReference type="Pfam" id="PF03070">
    <property type="entry name" value="TENA_THI-4"/>
    <property type="match status" value="1"/>
</dbReference>
<comment type="pathway">
    <text evidence="2 9">Cofactor biosynthesis; thiamine diphosphate biosynthesis.</text>
</comment>
<evidence type="ECO:0000256" key="9">
    <source>
        <dbReference type="RuleBase" id="RU363093"/>
    </source>
</evidence>
<feature type="domain" description="Thiaminase-2/PQQC" evidence="10">
    <location>
        <begin position="10"/>
        <end position="212"/>
    </location>
</feature>
<dbReference type="UniPathway" id="UPA00060"/>
<organism evidence="11 12">
    <name type="scientific">Pediococcus claussenii (strain ATCC BAA-344 / DSM 14800 / JCM 18046 / KCTC 3811 / LMG 21948 / P06)</name>
    <dbReference type="NCBI Taxonomy" id="701521"/>
    <lineage>
        <taxon>Bacteria</taxon>
        <taxon>Bacillati</taxon>
        <taxon>Bacillota</taxon>
        <taxon>Bacilli</taxon>
        <taxon>Lactobacillales</taxon>
        <taxon>Lactobacillaceae</taxon>
        <taxon>Pediococcus</taxon>
    </lineage>
</organism>
<evidence type="ECO:0000256" key="7">
    <source>
        <dbReference type="ARBA" id="ARBA00022977"/>
    </source>
</evidence>
<evidence type="ECO:0000256" key="4">
    <source>
        <dbReference type="ARBA" id="ARBA00011881"/>
    </source>
</evidence>
<gene>
    <name evidence="11" type="ordered locus">PECL_1555</name>
</gene>
<dbReference type="InterPro" id="IPR050967">
    <property type="entry name" value="Thiamine_Salvage_TenA"/>
</dbReference>
<dbReference type="STRING" id="701521.PECL_1555"/>
<keyword evidence="9" id="KW-0378">Hydrolase</keyword>
<name>G8PAI4_PEDCP</name>
<comment type="function">
    <text evidence="9">Catalyzes an amino-pyrimidine hydrolysis reaction at the C5' of the pyrimidine moiety of thiamine compounds, a reaction that is part of a thiamine salvage pathway.</text>
</comment>
<evidence type="ECO:0000256" key="1">
    <source>
        <dbReference type="ARBA" id="ARBA00001881"/>
    </source>
</evidence>
<dbReference type="NCBIfam" id="TIGR04306">
    <property type="entry name" value="salvage_TenA"/>
    <property type="match status" value="1"/>
</dbReference>
<dbReference type="KEGG" id="pce:PECL_1555"/>
<dbReference type="EMBL" id="CP003137">
    <property type="protein sequence ID" value="AEV95773.1"/>
    <property type="molecule type" value="Genomic_DNA"/>
</dbReference>
<comment type="similarity">
    <text evidence="3 9">Belongs to the TenA family.</text>
</comment>
<evidence type="ECO:0000256" key="3">
    <source>
        <dbReference type="ARBA" id="ARBA00010264"/>
    </source>
</evidence>
<dbReference type="InterPro" id="IPR016084">
    <property type="entry name" value="Haem_Oase-like_multi-hlx"/>
</dbReference>
<evidence type="ECO:0000256" key="6">
    <source>
        <dbReference type="ARBA" id="ARBA00013647"/>
    </source>
</evidence>
<dbReference type="GO" id="GO:0005829">
    <property type="term" value="C:cytosol"/>
    <property type="evidence" value="ECO:0007669"/>
    <property type="project" value="TreeGrafter"/>
</dbReference>
<dbReference type="eggNOG" id="COG0819">
    <property type="taxonomic scope" value="Bacteria"/>
</dbReference>
<proteinExistence type="inferred from homology"/>
<dbReference type="EC" id="3.5.99.2" evidence="5 9"/>
<evidence type="ECO:0000313" key="12">
    <source>
        <dbReference type="Proteomes" id="UP000005444"/>
    </source>
</evidence>
<evidence type="ECO:0000259" key="10">
    <source>
        <dbReference type="Pfam" id="PF03070"/>
    </source>
</evidence>
<dbReference type="CDD" id="cd19360">
    <property type="entry name" value="TenA_C_SaTenA-like"/>
    <property type="match status" value="1"/>
</dbReference>
<comment type="catalytic activity">
    <reaction evidence="8 9">
        <text>thiamine + H2O = 5-(2-hydroxyethyl)-4-methylthiazole + 4-amino-5-hydroxymethyl-2-methylpyrimidine + H(+)</text>
        <dbReference type="Rhea" id="RHEA:17509"/>
        <dbReference type="ChEBI" id="CHEBI:15377"/>
        <dbReference type="ChEBI" id="CHEBI:15378"/>
        <dbReference type="ChEBI" id="CHEBI:16892"/>
        <dbReference type="ChEBI" id="CHEBI:17957"/>
        <dbReference type="ChEBI" id="CHEBI:18385"/>
        <dbReference type="EC" id="3.5.99.2"/>
    </reaction>
</comment>
<evidence type="ECO:0000256" key="2">
    <source>
        <dbReference type="ARBA" id="ARBA00004948"/>
    </source>
</evidence>
<accession>G8PAI4</accession>
<protein>
    <recommendedName>
        <fullName evidence="6 9">Aminopyrimidine aminohydrolase</fullName>
        <ecNumber evidence="5 9">3.5.99.2</ecNumber>
    </recommendedName>
</protein>
<dbReference type="InterPro" id="IPR027574">
    <property type="entry name" value="Thiaminase_II"/>
</dbReference>
<evidence type="ECO:0000256" key="8">
    <source>
        <dbReference type="ARBA" id="ARBA00048337"/>
    </source>
</evidence>
<dbReference type="GO" id="GO:0050334">
    <property type="term" value="F:thiaminase activity"/>
    <property type="evidence" value="ECO:0007669"/>
    <property type="project" value="UniProtKB-EC"/>
</dbReference>